<gene>
    <name evidence="2" type="ORF">BD289DRAFT_119721</name>
</gene>
<dbReference type="AlphaFoldDB" id="A0A2T3AG30"/>
<dbReference type="OrthoDB" id="5392716at2759"/>
<feature type="compositionally biased region" description="Polar residues" evidence="1">
    <location>
        <begin position="147"/>
        <end position="156"/>
    </location>
</feature>
<feature type="compositionally biased region" description="Acidic residues" evidence="1">
    <location>
        <begin position="160"/>
        <end position="170"/>
    </location>
</feature>
<feature type="compositionally biased region" description="Basic residues" evidence="1">
    <location>
        <begin position="325"/>
        <end position="336"/>
    </location>
</feature>
<name>A0A2T3AG30_9PEZI</name>
<feature type="compositionally biased region" description="Acidic residues" evidence="1">
    <location>
        <begin position="232"/>
        <end position="250"/>
    </location>
</feature>
<organism evidence="2 3">
    <name type="scientific">Coniella lustricola</name>
    <dbReference type="NCBI Taxonomy" id="2025994"/>
    <lineage>
        <taxon>Eukaryota</taxon>
        <taxon>Fungi</taxon>
        <taxon>Dikarya</taxon>
        <taxon>Ascomycota</taxon>
        <taxon>Pezizomycotina</taxon>
        <taxon>Sordariomycetes</taxon>
        <taxon>Sordariomycetidae</taxon>
        <taxon>Diaporthales</taxon>
        <taxon>Schizoparmaceae</taxon>
        <taxon>Coniella</taxon>
    </lineage>
</organism>
<sequence>MGRRKISLDDYKDLVIALYQDGKSWRTIRAILHDEYGCDTSRHTIRKRCMAWDVEIRAQTKINDSLQDRIKELWADPEARPKDDHEMYQKLKADGFQVTLSAVCKLRKGLKLYRRWDEKWGRVRPDSELRGRKRHQQKYSYADFLAAQTSPATRASETCDGQDDQDESGDQDSQRQSDDEEDVAAEGLQAIAAATQGDRDGQSEQDNHARDVNEPRTTSATFQLDISTPYSDESEDGDEEIAETELDADYSDGGHPDNDNLEMAEDEADEGNDDGNSTPDGDSAEVKTPSERPSQQTHQFQTTPTEWYTNTHPGPTLADFPSPKLPKRHALPKKTKQPVMGLEGAQSPSTVLYSERERGKDA</sequence>
<protein>
    <recommendedName>
        <fullName evidence="4">Clr5 domain-containing protein</fullName>
    </recommendedName>
</protein>
<feature type="region of interest" description="Disordered" evidence="1">
    <location>
        <begin position="140"/>
        <end position="183"/>
    </location>
</feature>
<evidence type="ECO:0000256" key="1">
    <source>
        <dbReference type="SAM" id="MobiDB-lite"/>
    </source>
</evidence>
<dbReference type="EMBL" id="KZ678394">
    <property type="protein sequence ID" value="PSR97137.1"/>
    <property type="molecule type" value="Genomic_DNA"/>
</dbReference>
<feature type="region of interest" description="Disordered" evidence="1">
    <location>
        <begin position="195"/>
        <end position="362"/>
    </location>
</feature>
<evidence type="ECO:0000313" key="2">
    <source>
        <dbReference type="EMBL" id="PSR97137.1"/>
    </source>
</evidence>
<keyword evidence="3" id="KW-1185">Reference proteome</keyword>
<feature type="compositionally biased region" description="Polar residues" evidence="1">
    <location>
        <begin position="291"/>
        <end position="313"/>
    </location>
</feature>
<feature type="compositionally biased region" description="Acidic residues" evidence="1">
    <location>
        <begin position="259"/>
        <end position="273"/>
    </location>
</feature>
<feature type="compositionally biased region" description="Polar residues" evidence="1">
    <location>
        <begin position="215"/>
        <end position="231"/>
    </location>
</feature>
<accession>A0A2T3AG30</accession>
<dbReference type="Proteomes" id="UP000241462">
    <property type="component" value="Unassembled WGS sequence"/>
</dbReference>
<dbReference type="InParanoid" id="A0A2T3AG30"/>
<evidence type="ECO:0008006" key="4">
    <source>
        <dbReference type="Google" id="ProtNLM"/>
    </source>
</evidence>
<feature type="compositionally biased region" description="Basic and acidic residues" evidence="1">
    <location>
        <begin position="197"/>
        <end position="214"/>
    </location>
</feature>
<reference evidence="2 3" key="1">
    <citation type="journal article" date="2018" name="Mycol. Prog.">
        <title>Coniella lustricola, a new species from submerged detritus.</title>
        <authorList>
            <person name="Raudabaugh D.B."/>
            <person name="Iturriaga T."/>
            <person name="Carver A."/>
            <person name="Mondo S."/>
            <person name="Pangilinan J."/>
            <person name="Lipzen A."/>
            <person name="He G."/>
            <person name="Amirebrahimi M."/>
            <person name="Grigoriev I.V."/>
            <person name="Miller A.N."/>
        </authorList>
    </citation>
    <scope>NUCLEOTIDE SEQUENCE [LARGE SCALE GENOMIC DNA]</scope>
    <source>
        <strain evidence="2 3">B22-T-1</strain>
    </source>
</reference>
<evidence type="ECO:0000313" key="3">
    <source>
        <dbReference type="Proteomes" id="UP000241462"/>
    </source>
</evidence>
<proteinExistence type="predicted"/>